<proteinExistence type="predicted"/>
<protein>
    <submittedName>
        <fullName evidence="1">Uncharacterized protein</fullName>
    </submittedName>
</protein>
<evidence type="ECO:0000313" key="2">
    <source>
        <dbReference type="Proteomes" id="UP001062846"/>
    </source>
</evidence>
<comment type="caution">
    <text evidence="1">The sequence shown here is derived from an EMBL/GenBank/DDBJ whole genome shotgun (WGS) entry which is preliminary data.</text>
</comment>
<accession>A0ACC0NVY5</accession>
<dbReference type="EMBL" id="CM046392">
    <property type="protein sequence ID" value="KAI8556944.1"/>
    <property type="molecule type" value="Genomic_DNA"/>
</dbReference>
<sequence>MSKPPNGISSSAQTKSLTRRRRRLKVAGGRGGGRGGSGEKGVGGKGEFWQGHGKASDGDDERPMMEMTNGGGHGGGRVRVGHRGGSPTLKTKHQRPGTENRQGRWMGGWERGGEEGRFGGRRRKP</sequence>
<reference evidence="1" key="1">
    <citation type="submission" date="2022-02" db="EMBL/GenBank/DDBJ databases">
        <title>Plant Genome Project.</title>
        <authorList>
            <person name="Zhang R.-G."/>
        </authorList>
    </citation>
    <scope>NUCLEOTIDE SEQUENCE</scope>
    <source>
        <strain evidence="1">AT1</strain>
    </source>
</reference>
<organism evidence="1 2">
    <name type="scientific">Rhododendron molle</name>
    <name type="common">Chinese azalea</name>
    <name type="synonym">Azalea mollis</name>
    <dbReference type="NCBI Taxonomy" id="49168"/>
    <lineage>
        <taxon>Eukaryota</taxon>
        <taxon>Viridiplantae</taxon>
        <taxon>Streptophyta</taxon>
        <taxon>Embryophyta</taxon>
        <taxon>Tracheophyta</taxon>
        <taxon>Spermatophyta</taxon>
        <taxon>Magnoliopsida</taxon>
        <taxon>eudicotyledons</taxon>
        <taxon>Gunneridae</taxon>
        <taxon>Pentapetalae</taxon>
        <taxon>asterids</taxon>
        <taxon>Ericales</taxon>
        <taxon>Ericaceae</taxon>
        <taxon>Ericoideae</taxon>
        <taxon>Rhodoreae</taxon>
        <taxon>Rhododendron</taxon>
    </lineage>
</organism>
<gene>
    <name evidence="1" type="ORF">RHMOL_Rhmol05G0296400</name>
</gene>
<evidence type="ECO:0000313" key="1">
    <source>
        <dbReference type="EMBL" id="KAI8556944.1"/>
    </source>
</evidence>
<dbReference type="Proteomes" id="UP001062846">
    <property type="component" value="Chromosome 5"/>
</dbReference>
<name>A0ACC0NVY5_RHOML</name>
<keyword evidence="2" id="KW-1185">Reference proteome</keyword>